<evidence type="ECO:0000259" key="1">
    <source>
        <dbReference type="Pfam" id="PF13614"/>
    </source>
</evidence>
<dbReference type="AlphaFoldDB" id="A0A1I0XDU9"/>
<dbReference type="Proteomes" id="UP000198796">
    <property type="component" value="Unassembled WGS sequence"/>
</dbReference>
<dbReference type="GO" id="GO:0016887">
    <property type="term" value="F:ATP hydrolysis activity"/>
    <property type="evidence" value="ECO:0007669"/>
    <property type="project" value="TreeGrafter"/>
</dbReference>
<dbReference type="SUPFAM" id="SSF52540">
    <property type="entry name" value="P-loop containing nucleoside triphosphate hydrolases"/>
    <property type="match status" value="1"/>
</dbReference>
<dbReference type="OrthoDB" id="8281972at2"/>
<name>A0A1I0XDU9_9RHOB</name>
<gene>
    <name evidence="2" type="ORF">SAMN05421688_2170</name>
</gene>
<feature type="domain" description="AAA" evidence="1">
    <location>
        <begin position="159"/>
        <end position="323"/>
    </location>
</feature>
<dbReference type="Gene3D" id="3.40.50.300">
    <property type="entry name" value="P-loop containing nucleotide triphosphate hydrolases"/>
    <property type="match status" value="1"/>
</dbReference>
<dbReference type="InterPro" id="IPR027417">
    <property type="entry name" value="P-loop_NTPase"/>
</dbReference>
<evidence type="ECO:0000313" key="2">
    <source>
        <dbReference type="EMBL" id="SFA99195.1"/>
    </source>
</evidence>
<protein>
    <submittedName>
        <fullName evidence="2">Pilus assembly protein CpaE</fullName>
    </submittedName>
</protein>
<sequence length="413" mass="44585">MDERWEMGEMTTPDENKPDPAGLIACLIARAPMEFLVGAEIQEAVGENWTTVELVEAQAFLRQAPAQSLELAVLAVGQQDEHDPTLVEEAIVEAEARGITVIIVAEELGAVTLHHLLRLGADCVIPYPLPSGDLAAAMKKALRPKPASSARDKRAAEGTIIALQGVAGGVGTTTLATNLAWELADMEDLDGPSVCLIDLNHQFGSVASYLNLREHPATFDIWNETGPVGQEEIIQAFQPVHERLFALVAPSEPTMGGDAVPPVLGSILNAVRNRFDYVIVDLPQVVTSASMTLLDEADLILAVLNLDRRSSRNTVRLTRLLRSMGHTEEKMRYVLNRAPGVAELNARARVRRLAEGLGIAIEATLPDFGENVIRSNDQGVPLALFAPDSPLRLQLQALARDLNRTEGAGHRAA</sequence>
<organism evidence="2 3">
    <name type="scientific">Poseidonocella pacifica</name>
    <dbReference type="NCBI Taxonomy" id="871651"/>
    <lineage>
        <taxon>Bacteria</taxon>
        <taxon>Pseudomonadati</taxon>
        <taxon>Pseudomonadota</taxon>
        <taxon>Alphaproteobacteria</taxon>
        <taxon>Rhodobacterales</taxon>
        <taxon>Roseobacteraceae</taxon>
        <taxon>Poseidonocella</taxon>
    </lineage>
</organism>
<reference evidence="2 3" key="1">
    <citation type="submission" date="2016-10" db="EMBL/GenBank/DDBJ databases">
        <authorList>
            <person name="de Groot N.N."/>
        </authorList>
    </citation>
    <scope>NUCLEOTIDE SEQUENCE [LARGE SCALE GENOMIC DNA]</scope>
    <source>
        <strain evidence="2 3">DSM 29316</strain>
    </source>
</reference>
<dbReference type="EMBL" id="FOJU01000003">
    <property type="protein sequence ID" value="SFA99195.1"/>
    <property type="molecule type" value="Genomic_DNA"/>
</dbReference>
<proteinExistence type="predicted"/>
<dbReference type="GO" id="GO:0009898">
    <property type="term" value="C:cytoplasmic side of plasma membrane"/>
    <property type="evidence" value="ECO:0007669"/>
    <property type="project" value="TreeGrafter"/>
</dbReference>
<dbReference type="Pfam" id="PF13614">
    <property type="entry name" value="AAA_31"/>
    <property type="match status" value="1"/>
</dbReference>
<dbReference type="RefSeq" id="WP_092064399.1">
    <property type="nucleotide sequence ID" value="NZ_FOJU01000003.1"/>
</dbReference>
<dbReference type="InterPro" id="IPR025669">
    <property type="entry name" value="AAA_dom"/>
</dbReference>
<dbReference type="GO" id="GO:0005829">
    <property type="term" value="C:cytosol"/>
    <property type="evidence" value="ECO:0007669"/>
    <property type="project" value="TreeGrafter"/>
</dbReference>
<dbReference type="GO" id="GO:0051782">
    <property type="term" value="P:negative regulation of cell division"/>
    <property type="evidence" value="ECO:0007669"/>
    <property type="project" value="TreeGrafter"/>
</dbReference>
<dbReference type="GO" id="GO:0005524">
    <property type="term" value="F:ATP binding"/>
    <property type="evidence" value="ECO:0007669"/>
    <property type="project" value="TreeGrafter"/>
</dbReference>
<dbReference type="STRING" id="871651.SAMN05421688_2170"/>
<keyword evidence="3" id="KW-1185">Reference proteome</keyword>
<dbReference type="PANTHER" id="PTHR43384">
    <property type="entry name" value="SEPTUM SITE-DETERMINING PROTEIN MIND HOMOLOG, CHLOROPLASTIC-RELATED"/>
    <property type="match status" value="1"/>
</dbReference>
<evidence type="ECO:0000313" key="3">
    <source>
        <dbReference type="Proteomes" id="UP000198796"/>
    </source>
</evidence>
<dbReference type="PANTHER" id="PTHR43384:SF13">
    <property type="entry name" value="SLR0110 PROTEIN"/>
    <property type="match status" value="1"/>
</dbReference>
<dbReference type="InterPro" id="IPR050625">
    <property type="entry name" value="ParA/MinD_ATPase"/>
</dbReference>
<accession>A0A1I0XDU9</accession>